<dbReference type="EMBL" id="JADKNH010000001">
    <property type="protein sequence ID" value="MBF4691788.1"/>
    <property type="molecule type" value="Genomic_DNA"/>
</dbReference>
<evidence type="ECO:0000256" key="4">
    <source>
        <dbReference type="ARBA" id="ARBA00022496"/>
    </source>
</evidence>
<protein>
    <submittedName>
        <fullName evidence="11">ABC transporter ATP-binding protein</fullName>
    </submittedName>
</protein>
<dbReference type="SMART" id="SM00382">
    <property type="entry name" value="AAA"/>
    <property type="match status" value="1"/>
</dbReference>
<comment type="caution">
    <text evidence="11">The sequence shown here is derived from an EMBL/GenBank/DDBJ whole genome shotgun (WGS) entry which is preliminary data.</text>
</comment>
<dbReference type="InterPro" id="IPR003593">
    <property type="entry name" value="AAA+_ATPase"/>
</dbReference>
<gene>
    <name evidence="11" type="ORF">ISU02_01585</name>
</gene>
<dbReference type="PANTHER" id="PTHR42771:SF10">
    <property type="entry name" value="FERRICHROME TRANSPORT ATP-BINDING PROTEIN FHUC"/>
    <property type="match status" value="1"/>
</dbReference>
<dbReference type="Pfam" id="PF00005">
    <property type="entry name" value="ABC_tran"/>
    <property type="match status" value="1"/>
</dbReference>
<accession>A0ABR9ZNT6</accession>
<dbReference type="PROSITE" id="PS50893">
    <property type="entry name" value="ABC_TRANSPORTER_2"/>
    <property type="match status" value="1"/>
</dbReference>
<evidence type="ECO:0000313" key="11">
    <source>
        <dbReference type="EMBL" id="MBF4691788.1"/>
    </source>
</evidence>
<evidence type="ECO:0000256" key="5">
    <source>
        <dbReference type="ARBA" id="ARBA00022741"/>
    </source>
</evidence>
<keyword evidence="8" id="KW-0406">Ion transport</keyword>
<dbReference type="InterPro" id="IPR003439">
    <property type="entry name" value="ABC_transporter-like_ATP-bd"/>
</dbReference>
<evidence type="ECO:0000256" key="6">
    <source>
        <dbReference type="ARBA" id="ARBA00022840"/>
    </source>
</evidence>
<evidence type="ECO:0000256" key="1">
    <source>
        <dbReference type="ARBA" id="ARBA00004202"/>
    </source>
</evidence>
<keyword evidence="2" id="KW-0813">Transport</keyword>
<reference evidence="11 12" key="1">
    <citation type="submission" date="2020-11" db="EMBL/GenBank/DDBJ databases">
        <title>Fusibacter basophilias sp. nov.</title>
        <authorList>
            <person name="Qiu D."/>
        </authorList>
    </citation>
    <scope>NUCLEOTIDE SEQUENCE [LARGE SCALE GENOMIC DNA]</scope>
    <source>
        <strain evidence="11 12">Q10-2</strain>
    </source>
</reference>
<dbReference type="CDD" id="cd03214">
    <property type="entry name" value="ABC_Iron-Siderophores_B12_Hemin"/>
    <property type="match status" value="1"/>
</dbReference>
<keyword evidence="12" id="KW-1185">Reference proteome</keyword>
<evidence type="ECO:0000256" key="7">
    <source>
        <dbReference type="ARBA" id="ARBA00023004"/>
    </source>
</evidence>
<keyword evidence="7" id="KW-0408">Iron</keyword>
<dbReference type="PANTHER" id="PTHR42771">
    <property type="entry name" value="IRON(3+)-HYDROXAMATE IMPORT ATP-BINDING PROTEIN FHUC"/>
    <property type="match status" value="1"/>
</dbReference>
<dbReference type="InterPro" id="IPR017871">
    <property type="entry name" value="ABC_transporter-like_CS"/>
</dbReference>
<evidence type="ECO:0000256" key="9">
    <source>
        <dbReference type="ARBA" id="ARBA00023136"/>
    </source>
</evidence>
<proteinExistence type="predicted"/>
<keyword evidence="9" id="KW-0472">Membrane</keyword>
<dbReference type="Proteomes" id="UP000614200">
    <property type="component" value="Unassembled WGS sequence"/>
</dbReference>
<dbReference type="GO" id="GO:0005524">
    <property type="term" value="F:ATP binding"/>
    <property type="evidence" value="ECO:0007669"/>
    <property type="project" value="UniProtKB-KW"/>
</dbReference>
<evidence type="ECO:0000259" key="10">
    <source>
        <dbReference type="PROSITE" id="PS50893"/>
    </source>
</evidence>
<dbReference type="SUPFAM" id="SSF52540">
    <property type="entry name" value="P-loop containing nucleoside triphosphate hydrolases"/>
    <property type="match status" value="1"/>
</dbReference>
<comment type="subcellular location">
    <subcellularLocation>
        <location evidence="1">Cell membrane</location>
        <topology evidence="1">Peripheral membrane protein</topology>
    </subcellularLocation>
</comment>
<evidence type="ECO:0000256" key="2">
    <source>
        <dbReference type="ARBA" id="ARBA00022448"/>
    </source>
</evidence>
<organism evidence="11 12">
    <name type="scientific">Fusibacter ferrireducens</name>
    <dbReference type="NCBI Taxonomy" id="2785058"/>
    <lineage>
        <taxon>Bacteria</taxon>
        <taxon>Bacillati</taxon>
        <taxon>Bacillota</taxon>
        <taxon>Clostridia</taxon>
        <taxon>Eubacteriales</taxon>
        <taxon>Eubacteriales Family XII. Incertae Sedis</taxon>
        <taxon>Fusibacter</taxon>
    </lineage>
</organism>
<keyword evidence="3" id="KW-1003">Cell membrane</keyword>
<keyword evidence="5" id="KW-0547">Nucleotide-binding</keyword>
<evidence type="ECO:0000313" key="12">
    <source>
        <dbReference type="Proteomes" id="UP000614200"/>
    </source>
</evidence>
<dbReference type="Gene3D" id="3.40.50.300">
    <property type="entry name" value="P-loop containing nucleotide triphosphate hydrolases"/>
    <property type="match status" value="1"/>
</dbReference>
<name>A0ABR9ZNT6_9FIRM</name>
<dbReference type="InterPro" id="IPR027417">
    <property type="entry name" value="P-loop_NTPase"/>
</dbReference>
<evidence type="ECO:0000256" key="8">
    <source>
        <dbReference type="ARBA" id="ARBA00023065"/>
    </source>
</evidence>
<dbReference type="InterPro" id="IPR051535">
    <property type="entry name" value="Siderophore_ABC-ATPase"/>
</dbReference>
<feature type="domain" description="ABC transporter" evidence="10">
    <location>
        <begin position="3"/>
        <end position="239"/>
    </location>
</feature>
<keyword evidence="4" id="KW-0410">Iron transport</keyword>
<dbReference type="PROSITE" id="PS00211">
    <property type="entry name" value="ABC_TRANSPORTER_1"/>
    <property type="match status" value="1"/>
</dbReference>
<dbReference type="RefSeq" id="WP_194700021.1">
    <property type="nucleotide sequence ID" value="NZ_JADKNH010000001.1"/>
</dbReference>
<keyword evidence="6 11" id="KW-0067">ATP-binding</keyword>
<evidence type="ECO:0000256" key="3">
    <source>
        <dbReference type="ARBA" id="ARBA00022475"/>
    </source>
</evidence>
<sequence length="258" mass="29333">MYFGFENVSISYGKKKIVQDVTIDFPKGKTTTIIGANGCGKTSLLKTISRAVHPETGKVVFNNRPIGHYKPKALAKKIAYLPQIHESPSDISVRTLISYGRYPYRKFGKGLSEQDHEIIDKTICLTGLDHLQDRTLNNLSGGERQRAWIAMTICQEPEILILDEPITYLDIGYQLEVMELIRTLGAQLNITIIMVLHDINLAARYSHHILSIKDKQIYACGEPRHVITEDKLLDIFNIHSQIHEDHRNTCPFIIPEKK</sequence>